<comment type="caution">
    <text evidence="2">The sequence shown here is derived from an EMBL/GenBank/DDBJ whole genome shotgun (WGS) entry which is preliminary data.</text>
</comment>
<protein>
    <recommendedName>
        <fullName evidence="1">Reverse transcriptase Ty1/copia-type domain-containing protein</fullName>
    </recommendedName>
</protein>
<dbReference type="EMBL" id="JAJFAZ020000008">
    <property type="protein sequence ID" value="KAI5313268.1"/>
    <property type="molecule type" value="Genomic_DNA"/>
</dbReference>
<dbReference type="InterPro" id="IPR013103">
    <property type="entry name" value="RVT_2"/>
</dbReference>
<dbReference type="AlphaFoldDB" id="A0AAD4YLZ5"/>
<evidence type="ECO:0000259" key="1">
    <source>
        <dbReference type="Pfam" id="PF07727"/>
    </source>
</evidence>
<dbReference type="Pfam" id="PF07727">
    <property type="entry name" value="RVT_2"/>
    <property type="match status" value="1"/>
</dbReference>
<evidence type="ECO:0000313" key="2">
    <source>
        <dbReference type="EMBL" id="KAI5313268.1"/>
    </source>
</evidence>
<organism evidence="2 3">
    <name type="scientific">Prunus dulcis</name>
    <name type="common">Almond</name>
    <name type="synonym">Amygdalus dulcis</name>
    <dbReference type="NCBI Taxonomy" id="3755"/>
    <lineage>
        <taxon>Eukaryota</taxon>
        <taxon>Viridiplantae</taxon>
        <taxon>Streptophyta</taxon>
        <taxon>Embryophyta</taxon>
        <taxon>Tracheophyta</taxon>
        <taxon>Spermatophyta</taxon>
        <taxon>Magnoliopsida</taxon>
        <taxon>eudicotyledons</taxon>
        <taxon>Gunneridae</taxon>
        <taxon>Pentapetalae</taxon>
        <taxon>rosids</taxon>
        <taxon>fabids</taxon>
        <taxon>Rosales</taxon>
        <taxon>Rosaceae</taxon>
        <taxon>Amygdaloideae</taxon>
        <taxon>Amygdaleae</taxon>
        <taxon>Prunus</taxon>
    </lineage>
</organism>
<proteinExistence type="predicted"/>
<gene>
    <name evidence="2" type="ORF">L3X38_042442</name>
</gene>
<evidence type="ECO:0000313" key="3">
    <source>
        <dbReference type="Proteomes" id="UP001054821"/>
    </source>
</evidence>
<sequence length="162" mass="18341">MQEEFNALQLTGTWSLTPSCPQQNLVGCKWVFRNKRKLDGSVDRYKARLVAKVVYMEQPPGFVDSFKPTHVCQLHRSLYGLKQAQRAWYEKLHSTLKDLGPLHYFLGLEVQRSSTGLFLSQAKYATDLLTKVHMTGAKPCATPVGSVKLDHSGDLLRNLAEY</sequence>
<dbReference type="Proteomes" id="UP001054821">
    <property type="component" value="Chromosome 8"/>
</dbReference>
<reference evidence="2 3" key="1">
    <citation type="journal article" date="2022" name="G3 (Bethesda)">
        <title>Whole-genome sequence and methylome profiling of the almond [Prunus dulcis (Mill.) D.A. Webb] cultivar 'Nonpareil'.</title>
        <authorList>
            <person name="D'Amico-Willman K.M."/>
            <person name="Ouma W.Z."/>
            <person name="Meulia T."/>
            <person name="Sideli G.M."/>
            <person name="Gradziel T.M."/>
            <person name="Fresnedo-Ramirez J."/>
        </authorList>
    </citation>
    <scope>NUCLEOTIDE SEQUENCE [LARGE SCALE GENOMIC DNA]</scope>
    <source>
        <strain evidence="2">Clone GOH B32 T37-40</strain>
    </source>
</reference>
<accession>A0AAD4YLZ5</accession>
<keyword evidence="3" id="KW-1185">Reference proteome</keyword>
<name>A0AAD4YLZ5_PRUDU</name>
<feature type="domain" description="Reverse transcriptase Ty1/copia-type" evidence="1">
    <location>
        <begin position="52"/>
        <end position="99"/>
    </location>
</feature>